<dbReference type="InParanoid" id="A0A6P7XQR1"/>
<dbReference type="Pfam" id="PF15348">
    <property type="entry name" value="GEMIN8"/>
    <property type="match status" value="1"/>
</dbReference>
<dbReference type="PANTHER" id="PTHR16238">
    <property type="entry name" value="GEM-ASSOCIATED PROTEIN 8"/>
    <property type="match status" value="1"/>
</dbReference>
<reference evidence="3" key="1">
    <citation type="submission" date="2025-08" db="UniProtKB">
        <authorList>
            <consortium name="RefSeq"/>
        </authorList>
    </citation>
    <scope>IDENTIFICATION</scope>
</reference>
<dbReference type="InterPro" id="IPR034754">
    <property type="entry name" value="GEMIN8"/>
</dbReference>
<proteinExistence type="predicted"/>
<dbReference type="KEGG" id="muo:115468057"/>
<feature type="compositionally biased region" description="Acidic residues" evidence="1">
    <location>
        <begin position="128"/>
        <end position="140"/>
    </location>
</feature>
<accession>A0A6P7XQR1</accession>
<dbReference type="GeneID" id="115468057"/>
<protein>
    <submittedName>
        <fullName evidence="3">Gem-associated protein 8</fullName>
    </submittedName>
</protein>
<keyword evidence="2" id="KW-1185">Reference proteome</keyword>
<evidence type="ECO:0000256" key="1">
    <source>
        <dbReference type="SAM" id="MobiDB-lite"/>
    </source>
</evidence>
<evidence type="ECO:0000313" key="2">
    <source>
        <dbReference type="Proteomes" id="UP000515156"/>
    </source>
</evidence>
<dbReference type="AlphaFoldDB" id="A0A6P7XQR1"/>
<dbReference type="PANTHER" id="PTHR16238:SF7">
    <property type="entry name" value="GEM-ASSOCIATED PROTEIN 8"/>
    <property type="match status" value="1"/>
</dbReference>
<dbReference type="GO" id="GO:0032797">
    <property type="term" value="C:SMN complex"/>
    <property type="evidence" value="ECO:0007669"/>
    <property type="project" value="InterPro"/>
</dbReference>
<gene>
    <name evidence="3" type="primary">GEMIN8</name>
</gene>
<name>A0A6P7XQR1_9AMPH</name>
<dbReference type="CTD" id="54960"/>
<dbReference type="OrthoDB" id="5989213at2759"/>
<evidence type="ECO:0000313" key="3">
    <source>
        <dbReference type="RefSeq" id="XP_030055436.1"/>
    </source>
</evidence>
<sequence length="250" mass="29691">MEKLCYRGRSPGQGKMRDYWWAASDSSSEDPEPWYAAKMYSRYWMHYNQAMYWLYKHKRAYRKAIETLYHPQWYPGLLSNIRYSDWGGSDLSRVDHCASFYGANTRPRHPYVPRQQILKDHSATQQDSESDDESEEEGIECDVSNMEITEELRQYFAQTERHREELRKQQELEAEQNVYVEADHDLHAASGRSVQPPTERPGERRVAEMKKLYGEDAAKIQAMETAMQLNFDRNCDKKRPKYWPVIPMKL</sequence>
<organism evidence="2 3">
    <name type="scientific">Microcaecilia unicolor</name>
    <dbReference type="NCBI Taxonomy" id="1415580"/>
    <lineage>
        <taxon>Eukaryota</taxon>
        <taxon>Metazoa</taxon>
        <taxon>Chordata</taxon>
        <taxon>Craniata</taxon>
        <taxon>Vertebrata</taxon>
        <taxon>Euteleostomi</taxon>
        <taxon>Amphibia</taxon>
        <taxon>Gymnophiona</taxon>
        <taxon>Siphonopidae</taxon>
        <taxon>Microcaecilia</taxon>
    </lineage>
</organism>
<dbReference type="GO" id="GO:0000387">
    <property type="term" value="P:spliceosomal snRNP assembly"/>
    <property type="evidence" value="ECO:0007669"/>
    <property type="project" value="InterPro"/>
</dbReference>
<dbReference type="RefSeq" id="XP_030055436.1">
    <property type="nucleotide sequence ID" value="XM_030199576.1"/>
</dbReference>
<dbReference type="Proteomes" id="UP000515156">
    <property type="component" value="Chromosome 4"/>
</dbReference>
<feature type="region of interest" description="Disordered" evidence="1">
    <location>
        <begin position="119"/>
        <end position="141"/>
    </location>
</feature>
<dbReference type="FunCoup" id="A0A6P7XQR1">
    <property type="interactions" value="3352"/>
</dbReference>